<dbReference type="InterPro" id="IPR012318">
    <property type="entry name" value="HTH_CRP"/>
</dbReference>
<dbReference type="InterPro" id="IPR036388">
    <property type="entry name" value="WH-like_DNA-bd_sf"/>
</dbReference>
<keyword evidence="3" id="KW-0804">Transcription</keyword>
<dbReference type="Pfam" id="PF13545">
    <property type="entry name" value="HTH_Crp_2"/>
    <property type="match status" value="1"/>
</dbReference>
<reference evidence="6 7" key="1">
    <citation type="submission" date="2019-07" db="EMBL/GenBank/DDBJ databases">
        <title>Whole genome shotgun sequence of Segetibacter aerophilus NBRC 106135.</title>
        <authorList>
            <person name="Hosoyama A."/>
            <person name="Uohara A."/>
            <person name="Ohji S."/>
            <person name="Ichikawa N."/>
        </authorList>
    </citation>
    <scope>NUCLEOTIDE SEQUENCE [LARGE SCALE GENOMIC DNA]</scope>
    <source>
        <strain evidence="6 7">NBRC 106135</strain>
    </source>
</reference>
<gene>
    <name evidence="6" type="primary">fnr</name>
    <name evidence="6" type="ORF">SAE01_39510</name>
</gene>
<dbReference type="PRINTS" id="PR00034">
    <property type="entry name" value="HTHCRP"/>
</dbReference>
<evidence type="ECO:0000313" key="6">
    <source>
        <dbReference type="EMBL" id="GEO11455.1"/>
    </source>
</evidence>
<feature type="domain" description="Cyclic nucleotide-binding" evidence="4">
    <location>
        <begin position="1"/>
        <end position="99"/>
    </location>
</feature>
<dbReference type="Gene3D" id="1.10.10.10">
    <property type="entry name" value="Winged helix-like DNA-binding domain superfamily/Winged helix DNA-binding domain"/>
    <property type="match status" value="1"/>
</dbReference>
<sequence>MREWLPALDANRKTFDFKKSALLFQEGEPVTGIYYMVSGKAKVHKHWTDDKELIVRFAGPSDIIGHRGLGKETVYPVSATAIEPVTACFIELDFFFSTLKINHNYSFKLLMFYAEELQESEKRMRNLAHMSVKGRIAYGLLKLKERFGVTPAGVLNISLTRQDLASYAGTTYETAFRVMTELSKENLVSFVDKDICIINEQALAEIT</sequence>
<dbReference type="SUPFAM" id="SSF46785">
    <property type="entry name" value="Winged helix' DNA-binding domain"/>
    <property type="match status" value="1"/>
</dbReference>
<comment type="caution">
    <text evidence="6">The sequence shown here is derived from an EMBL/GenBank/DDBJ whole genome shotgun (WGS) entry which is preliminary data.</text>
</comment>
<dbReference type="SUPFAM" id="SSF51206">
    <property type="entry name" value="cAMP-binding domain-like"/>
    <property type="match status" value="1"/>
</dbReference>
<dbReference type="Gene3D" id="2.60.120.10">
    <property type="entry name" value="Jelly Rolls"/>
    <property type="match status" value="1"/>
</dbReference>
<dbReference type="EMBL" id="BJYT01000022">
    <property type="protein sequence ID" value="GEO11455.1"/>
    <property type="molecule type" value="Genomic_DNA"/>
</dbReference>
<dbReference type="PROSITE" id="PS51063">
    <property type="entry name" value="HTH_CRP_2"/>
    <property type="match status" value="1"/>
</dbReference>
<dbReference type="InterPro" id="IPR018490">
    <property type="entry name" value="cNMP-bd_dom_sf"/>
</dbReference>
<dbReference type="Pfam" id="PF00027">
    <property type="entry name" value="cNMP_binding"/>
    <property type="match status" value="1"/>
</dbReference>
<keyword evidence="2" id="KW-0238">DNA-binding</keyword>
<dbReference type="InterPro" id="IPR014710">
    <property type="entry name" value="RmlC-like_jellyroll"/>
</dbReference>
<keyword evidence="7" id="KW-1185">Reference proteome</keyword>
<evidence type="ECO:0000259" key="4">
    <source>
        <dbReference type="PROSITE" id="PS50042"/>
    </source>
</evidence>
<keyword evidence="1" id="KW-0805">Transcription regulation</keyword>
<dbReference type="Proteomes" id="UP000321513">
    <property type="component" value="Unassembled WGS sequence"/>
</dbReference>
<dbReference type="PANTHER" id="PTHR24567">
    <property type="entry name" value="CRP FAMILY TRANSCRIPTIONAL REGULATORY PROTEIN"/>
    <property type="match status" value="1"/>
</dbReference>
<organism evidence="6 7">
    <name type="scientific">Segetibacter aerophilus</name>
    <dbReference type="NCBI Taxonomy" id="670293"/>
    <lineage>
        <taxon>Bacteria</taxon>
        <taxon>Pseudomonadati</taxon>
        <taxon>Bacteroidota</taxon>
        <taxon>Chitinophagia</taxon>
        <taxon>Chitinophagales</taxon>
        <taxon>Chitinophagaceae</taxon>
        <taxon>Segetibacter</taxon>
    </lineage>
</organism>
<proteinExistence type="predicted"/>
<dbReference type="GO" id="GO:0005829">
    <property type="term" value="C:cytosol"/>
    <property type="evidence" value="ECO:0007669"/>
    <property type="project" value="TreeGrafter"/>
</dbReference>
<dbReference type="SMART" id="SM00100">
    <property type="entry name" value="cNMP"/>
    <property type="match status" value="1"/>
</dbReference>
<evidence type="ECO:0000256" key="2">
    <source>
        <dbReference type="ARBA" id="ARBA00023125"/>
    </source>
</evidence>
<evidence type="ECO:0000259" key="5">
    <source>
        <dbReference type="PROSITE" id="PS51063"/>
    </source>
</evidence>
<evidence type="ECO:0000256" key="1">
    <source>
        <dbReference type="ARBA" id="ARBA00023015"/>
    </source>
</evidence>
<name>A0A512BHV4_9BACT</name>
<dbReference type="PANTHER" id="PTHR24567:SF28">
    <property type="entry name" value="LISTERIOLYSIN REGULATORY PROTEIN"/>
    <property type="match status" value="1"/>
</dbReference>
<dbReference type="InterPro" id="IPR000595">
    <property type="entry name" value="cNMP-bd_dom"/>
</dbReference>
<feature type="domain" description="HTH crp-type" evidence="5">
    <location>
        <begin position="130"/>
        <end position="201"/>
    </location>
</feature>
<evidence type="ECO:0000313" key="7">
    <source>
        <dbReference type="Proteomes" id="UP000321513"/>
    </source>
</evidence>
<dbReference type="InterPro" id="IPR050397">
    <property type="entry name" value="Env_Response_Regulators"/>
</dbReference>
<dbReference type="GO" id="GO:0003700">
    <property type="term" value="F:DNA-binding transcription factor activity"/>
    <property type="evidence" value="ECO:0007669"/>
    <property type="project" value="TreeGrafter"/>
</dbReference>
<evidence type="ECO:0000256" key="3">
    <source>
        <dbReference type="ARBA" id="ARBA00023163"/>
    </source>
</evidence>
<protein>
    <submittedName>
        <fullName evidence="6">Crp/Fnr family transcriptional regulator</fullName>
    </submittedName>
</protein>
<dbReference type="SMART" id="SM00419">
    <property type="entry name" value="HTH_CRP"/>
    <property type="match status" value="1"/>
</dbReference>
<dbReference type="AlphaFoldDB" id="A0A512BHV4"/>
<dbReference type="GO" id="GO:0003677">
    <property type="term" value="F:DNA binding"/>
    <property type="evidence" value="ECO:0007669"/>
    <property type="project" value="UniProtKB-KW"/>
</dbReference>
<dbReference type="CDD" id="cd00038">
    <property type="entry name" value="CAP_ED"/>
    <property type="match status" value="1"/>
</dbReference>
<dbReference type="InterPro" id="IPR036390">
    <property type="entry name" value="WH_DNA-bd_sf"/>
</dbReference>
<accession>A0A512BHV4</accession>
<dbReference type="PROSITE" id="PS50042">
    <property type="entry name" value="CNMP_BINDING_3"/>
    <property type="match status" value="1"/>
</dbReference>